<dbReference type="EC" id="2.8.2.-" evidence="3"/>
<evidence type="ECO:0000256" key="1">
    <source>
        <dbReference type="ARBA" id="ARBA00005771"/>
    </source>
</evidence>
<accession>F6XHS1</accession>
<reference evidence="6" key="1">
    <citation type="journal article" date="2002" name="Science">
        <title>The draft genome of Ciona intestinalis: insights into chordate and vertebrate origins.</title>
        <authorList>
            <person name="Dehal P."/>
            <person name="Satou Y."/>
            <person name="Campbell R.K."/>
            <person name="Chapman J."/>
            <person name="Degnan B."/>
            <person name="De Tomaso A."/>
            <person name="Davidson B."/>
            <person name="Di Gregorio A."/>
            <person name="Gelpke M."/>
            <person name="Goodstein D.M."/>
            <person name="Harafuji N."/>
            <person name="Hastings K.E."/>
            <person name="Ho I."/>
            <person name="Hotta K."/>
            <person name="Huang W."/>
            <person name="Kawashima T."/>
            <person name="Lemaire P."/>
            <person name="Martinez D."/>
            <person name="Meinertzhagen I.A."/>
            <person name="Necula S."/>
            <person name="Nonaka M."/>
            <person name="Putnam N."/>
            <person name="Rash S."/>
            <person name="Saiga H."/>
            <person name="Satake M."/>
            <person name="Terry A."/>
            <person name="Yamada L."/>
            <person name="Wang H.G."/>
            <person name="Awazu S."/>
            <person name="Azumi K."/>
            <person name="Boore J."/>
            <person name="Branno M."/>
            <person name="Chin-Bow S."/>
            <person name="DeSantis R."/>
            <person name="Doyle S."/>
            <person name="Francino P."/>
            <person name="Keys D.N."/>
            <person name="Haga S."/>
            <person name="Hayashi H."/>
            <person name="Hino K."/>
            <person name="Imai K.S."/>
            <person name="Inaba K."/>
            <person name="Kano S."/>
            <person name="Kobayashi K."/>
            <person name="Kobayashi M."/>
            <person name="Lee B.I."/>
            <person name="Makabe K.W."/>
            <person name="Manohar C."/>
            <person name="Matassi G."/>
            <person name="Medina M."/>
            <person name="Mochizuki Y."/>
            <person name="Mount S."/>
            <person name="Morishita T."/>
            <person name="Miura S."/>
            <person name="Nakayama A."/>
            <person name="Nishizaka S."/>
            <person name="Nomoto H."/>
            <person name="Ohta F."/>
            <person name="Oishi K."/>
            <person name="Rigoutsos I."/>
            <person name="Sano M."/>
            <person name="Sasaki A."/>
            <person name="Sasakura Y."/>
            <person name="Shoguchi E."/>
            <person name="Shin-i T."/>
            <person name="Spagnuolo A."/>
            <person name="Stainier D."/>
            <person name="Suzuki M.M."/>
            <person name="Tassy O."/>
            <person name="Takatori N."/>
            <person name="Tokuoka M."/>
            <person name="Yagi K."/>
            <person name="Yoshizaki F."/>
            <person name="Wada S."/>
            <person name="Zhang C."/>
            <person name="Hyatt P.D."/>
            <person name="Larimer F."/>
            <person name="Detter C."/>
            <person name="Doggett N."/>
            <person name="Glavina T."/>
            <person name="Hawkins T."/>
            <person name="Richardson P."/>
            <person name="Lucas S."/>
            <person name="Kohara Y."/>
            <person name="Levine M."/>
            <person name="Satoh N."/>
            <person name="Rokhsar D.S."/>
        </authorList>
    </citation>
    <scope>NUCLEOTIDE SEQUENCE [LARGE SCALE GENOMIC DNA]</scope>
</reference>
<dbReference type="GO" id="GO:0008146">
    <property type="term" value="F:sulfotransferase activity"/>
    <property type="evidence" value="ECO:0000318"/>
    <property type="project" value="GO_Central"/>
</dbReference>
<keyword evidence="2 3" id="KW-0808">Transferase</keyword>
<dbReference type="PANTHER" id="PTHR11783">
    <property type="entry name" value="SULFOTRANSFERASE SULT"/>
    <property type="match status" value="1"/>
</dbReference>
<keyword evidence="6" id="KW-1185">Reference proteome</keyword>
<dbReference type="Gene3D" id="3.40.50.300">
    <property type="entry name" value="P-loop containing nucleotide triphosphate hydrolases"/>
    <property type="match status" value="1"/>
</dbReference>
<dbReference type="Pfam" id="PF00685">
    <property type="entry name" value="Sulfotransfer_1"/>
    <property type="match status" value="1"/>
</dbReference>
<dbReference type="Proteomes" id="UP000008144">
    <property type="component" value="Chromosome 7"/>
</dbReference>
<name>F6XHS1_CIOIN</name>
<feature type="domain" description="Sulfotransferase" evidence="4">
    <location>
        <begin position="22"/>
        <end position="252"/>
    </location>
</feature>
<dbReference type="GO" id="GO:0005737">
    <property type="term" value="C:cytoplasm"/>
    <property type="evidence" value="ECO:0000318"/>
    <property type="project" value="GO_Central"/>
</dbReference>
<dbReference type="GO" id="GO:0051923">
    <property type="term" value="P:sulfation"/>
    <property type="evidence" value="ECO:0000318"/>
    <property type="project" value="GO_Central"/>
</dbReference>
<reference evidence="5" key="2">
    <citation type="journal article" date="2008" name="Genome Biol.">
        <title>Improved genome assembly and evidence-based global gene model set for the chordate Ciona intestinalis: new insight into intron and operon populations.</title>
        <authorList>
            <person name="Satou Y."/>
            <person name="Mineta K."/>
            <person name="Ogasawara M."/>
            <person name="Sasakura Y."/>
            <person name="Shoguchi E."/>
            <person name="Ueno K."/>
            <person name="Yamada L."/>
            <person name="Matsumoto J."/>
            <person name="Wasserscheid J."/>
            <person name="Dewar K."/>
            <person name="Wiley G.B."/>
            <person name="Macmil S.L."/>
            <person name="Roe B.A."/>
            <person name="Zeller R.W."/>
            <person name="Hastings K.E."/>
            <person name="Lemaire P."/>
            <person name="Lindquist E."/>
            <person name="Endo T."/>
            <person name="Hotta K."/>
            <person name="Inaba K."/>
        </authorList>
    </citation>
    <scope>NUCLEOTIDE SEQUENCE [LARGE SCALE GENOMIC DNA]</scope>
    <source>
        <strain evidence="5">wild type</strain>
    </source>
</reference>
<proteinExistence type="inferred from homology"/>
<evidence type="ECO:0000256" key="2">
    <source>
        <dbReference type="ARBA" id="ARBA00022679"/>
    </source>
</evidence>
<dbReference type="GeneTree" id="ENSGT00940000163815"/>
<dbReference type="InterPro" id="IPR000863">
    <property type="entry name" value="Sulfotransferase_dom"/>
</dbReference>
<organism evidence="5 6">
    <name type="scientific">Ciona intestinalis</name>
    <name type="common">Transparent sea squirt</name>
    <name type="synonym">Ascidia intestinalis</name>
    <dbReference type="NCBI Taxonomy" id="7719"/>
    <lineage>
        <taxon>Eukaryota</taxon>
        <taxon>Metazoa</taxon>
        <taxon>Chordata</taxon>
        <taxon>Tunicata</taxon>
        <taxon>Ascidiacea</taxon>
        <taxon>Phlebobranchia</taxon>
        <taxon>Cionidae</taxon>
        <taxon>Ciona</taxon>
    </lineage>
</organism>
<evidence type="ECO:0000313" key="5">
    <source>
        <dbReference type="Ensembl" id="ENSCINP00000007630.2"/>
    </source>
</evidence>
<dbReference type="Ensembl" id="ENSCINT00000007630.2">
    <property type="protein sequence ID" value="ENSCINP00000007630.2"/>
    <property type="gene ID" value="ENSCING00000003704.2"/>
</dbReference>
<reference evidence="5" key="4">
    <citation type="submission" date="2025-09" db="UniProtKB">
        <authorList>
            <consortium name="Ensembl"/>
        </authorList>
    </citation>
    <scope>IDENTIFICATION</scope>
</reference>
<evidence type="ECO:0000259" key="4">
    <source>
        <dbReference type="Pfam" id="PF00685"/>
    </source>
</evidence>
<dbReference type="EMBL" id="EAAA01002430">
    <property type="status" value="NOT_ANNOTATED_CDS"/>
    <property type="molecule type" value="Genomic_DNA"/>
</dbReference>
<evidence type="ECO:0000256" key="3">
    <source>
        <dbReference type="RuleBase" id="RU361155"/>
    </source>
</evidence>
<evidence type="ECO:0000313" key="6">
    <source>
        <dbReference type="Proteomes" id="UP000008144"/>
    </source>
</evidence>
<dbReference type="AlphaFoldDB" id="F6XHS1"/>
<comment type="similarity">
    <text evidence="1 3">Belongs to the sulfotransferase 1 family.</text>
</comment>
<dbReference type="OMA" id="WENDIVV"/>
<protein>
    <recommendedName>
        <fullName evidence="3">Sulfotransferase</fullName>
        <ecNumber evidence="3">2.8.2.-</ecNumber>
    </recommendedName>
</protein>
<dbReference type="HOGENOM" id="CLU_027239_1_2_1"/>
<dbReference type="SUPFAM" id="SSF52540">
    <property type="entry name" value="P-loop containing nucleoside triphosphate hydrolases"/>
    <property type="match status" value="1"/>
</dbReference>
<dbReference type="InParanoid" id="F6XHS1"/>
<dbReference type="InterPro" id="IPR027417">
    <property type="entry name" value="P-loop_NTPase"/>
</dbReference>
<reference evidence="5" key="3">
    <citation type="submission" date="2025-08" db="UniProtKB">
        <authorList>
            <consortium name="Ensembl"/>
        </authorList>
    </citation>
    <scope>IDENTIFICATION</scope>
</reference>
<sequence>MPLIGHPKLVDFAYNDWKPWENDIVVSSYPKTGTTWLRDVCRHIIYEHDSLEFEFTKALAGPHVYLELGSEVKYDLWEKLPWKRRVLGTHMSAEMMNLKRLRNSGVKIIYVMRNPKDQMVSMFNMSKNLPFPRKRKQNMFVKKGEGYLDHILSWYAHRNDDNVLLVQYEDMKQNPAPEILKVAKFLGVDMSDEQADKIAALTSFEATKARMQNLALLKDFFNKGTVGKWKDHFTVALSERVDQQVEEKLAGTDIKFKYTL</sequence>